<organism evidence="1 2">
    <name type="scientific">Desulfofundulus thermosubterraneus DSM 16057</name>
    <dbReference type="NCBI Taxonomy" id="1121432"/>
    <lineage>
        <taxon>Bacteria</taxon>
        <taxon>Bacillati</taxon>
        <taxon>Bacillota</taxon>
        <taxon>Clostridia</taxon>
        <taxon>Eubacteriales</taxon>
        <taxon>Peptococcaceae</taxon>
        <taxon>Desulfofundulus</taxon>
    </lineage>
</organism>
<evidence type="ECO:0000313" key="2">
    <source>
        <dbReference type="Proteomes" id="UP000184529"/>
    </source>
</evidence>
<dbReference type="STRING" id="1121432.SAMN02745219_01773"/>
<dbReference type="EMBL" id="FQZM01000019">
    <property type="protein sequence ID" value="SHJ10634.1"/>
    <property type="molecule type" value="Genomic_DNA"/>
</dbReference>
<evidence type="ECO:0008006" key="3">
    <source>
        <dbReference type="Google" id="ProtNLM"/>
    </source>
</evidence>
<dbReference type="Proteomes" id="UP000184529">
    <property type="component" value="Unassembled WGS sequence"/>
</dbReference>
<reference evidence="2" key="1">
    <citation type="submission" date="2016-11" db="EMBL/GenBank/DDBJ databases">
        <authorList>
            <person name="Varghese N."/>
            <person name="Submissions S."/>
        </authorList>
    </citation>
    <scope>NUCLEOTIDE SEQUENCE [LARGE SCALE GENOMIC DNA]</scope>
    <source>
        <strain evidence="2">DSM 16057</strain>
    </source>
</reference>
<dbReference type="Pfam" id="PF20116">
    <property type="entry name" value="DUF6506"/>
    <property type="match status" value="1"/>
</dbReference>
<evidence type="ECO:0000313" key="1">
    <source>
        <dbReference type="EMBL" id="SHJ10634.1"/>
    </source>
</evidence>
<keyword evidence="2" id="KW-1185">Reference proteome</keyword>
<dbReference type="AlphaFoldDB" id="A0A1M6GL26"/>
<name>A0A1M6GL26_9FIRM</name>
<dbReference type="OrthoDB" id="1551162at2"/>
<dbReference type="RefSeq" id="WP_072868938.1">
    <property type="nucleotide sequence ID" value="NZ_FQZM01000019.1"/>
</dbReference>
<protein>
    <recommendedName>
        <fullName evidence="3">Electron transfer flavoprotein domain-containing protein</fullName>
    </recommendedName>
</protein>
<sequence length="100" mass="10364">MLKAAFIFVAPEADPARHRAVVKTPEVELTVVGVKDYTQAEETARELVAAGTAAIELCGGFGHDGAARVARAAGESVSVGVVRFDLHPGLGGRSGDRMFG</sequence>
<dbReference type="InterPro" id="IPR045441">
    <property type="entry name" value="DUF6506"/>
</dbReference>
<proteinExistence type="predicted"/>
<accession>A0A1M6GL26</accession>
<gene>
    <name evidence="1" type="ORF">SAMN02745219_01773</name>
</gene>